<name>A0ABQ4BXI4_9ACTN</name>
<evidence type="ECO:0000256" key="1">
    <source>
        <dbReference type="ARBA" id="ARBA00010613"/>
    </source>
</evidence>
<feature type="domain" description="CN hydrolase" evidence="3">
    <location>
        <begin position="1"/>
        <end position="238"/>
    </location>
</feature>
<comment type="similarity">
    <text evidence="1">Belongs to the carbon-nitrogen hydrolase superfamily. NIT1/NIT2 family.</text>
</comment>
<dbReference type="InterPro" id="IPR036526">
    <property type="entry name" value="C-N_Hydrolase_sf"/>
</dbReference>
<keyword evidence="5" id="KW-1185">Reference proteome</keyword>
<dbReference type="PANTHER" id="PTHR23088:SF27">
    <property type="entry name" value="DEAMINATED GLUTATHIONE AMIDASE"/>
    <property type="match status" value="1"/>
</dbReference>
<dbReference type="Proteomes" id="UP000624325">
    <property type="component" value="Unassembled WGS sequence"/>
</dbReference>
<sequence>MRVGACQTPEILGDVAAAVGVVRDFARQADAAGAELLLFPECFLQGYLVSDEHVRRHALEIGSAGLTSVLGSLAAIRQTLVFGIIERASGAFYNTAVVVSDGRVVGSYRKTFLTPGEAVFTAGTEYPVFDRFGINICYDTQFPEAAAAVAAGGAQVLLVPAQNMMRREKALWWQDRHNEIRSRRARETGMWLVSADVTGSRDPSRVGLGPTCVMNPAGEVVTQVPAGEIGMVSVEIAATARPATRPPGRFLSRTTVRSGRCRNR</sequence>
<dbReference type="PROSITE" id="PS50263">
    <property type="entry name" value="CN_HYDROLASE"/>
    <property type="match status" value="1"/>
</dbReference>
<comment type="caution">
    <text evidence="4">The sequence shown here is derived from an EMBL/GenBank/DDBJ whole genome shotgun (WGS) entry which is preliminary data.</text>
</comment>
<dbReference type="EMBL" id="BONC01000003">
    <property type="protein sequence ID" value="GIF54775.1"/>
    <property type="molecule type" value="Genomic_DNA"/>
</dbReference>
<dbReference type="PANTHER" id="PTHR23088">
    <property type="entry name" value="NITRILASE-RELATED"/>
    <property type="match status" value="1"/>
</dbReference>
<evidence type="ECO:0000256" key="2">
    <source>
        <dbReference type="SAM" id="MobiDB-lite"/>
    </source>
</evidence>
<evidence type="ECO:0000313" key="5">
    <source>
        <dbReference type="Proteomes" id="UP000624325"/>
    </source>
</evidence>
<protein>
    <recommendedName>
        <fullName evidence="3">CN hydrolase domain-containing protein</fullName>
    </recommendedName>
</protein>
<dbReference type="Gene3D" id="3.60.110.10">
    <property type="entry name" value="Carbon-nitrogen hydrolase"/>
    <property type="match status" value="1"/>
</dbReference>
<accession>A0ABQ4BXI4</accession>
<dbReference type="InterPro" id="IPR003010">
    <property type="entry name" value="C-N_Hydrolase"/>
</dbReference>
<organism evidence="4 5">
    <name type="scientific">Asanoa iriomotensis</name>
    <dbReference type="NCBI Taxonomy" id="234613"/>
    <lineage>
        <taxon>Bacteria</taxon>
        <taxon>Bacillati</taxon>
        <taxon>Actinomycetota</taxon>
        <taxon>Actinomycetes</taxon>
        <taxon>Micromonosporales</taxon>
        <taxon>Micromonosporaceae</taxon>
        <taxon>Asanoa</taxon>
    </lineage>
</organism>
<evidence type="ECO:0000313" key="4">
    <source>
        <dbReference type="EMBL" id="GIF54775.1"/>
    </source>
</evidence>
<gene>
    <name evidence="4" type="ORF">Air01nite_08700</name>
</gene>
<evidence type="ECO:0000259" key="3">
    <source>
        <dbReference type="PROSITE" id="PS50263"/>
    </source>
</evidence>
<dbReference type="CDD" id="cd07197">
    <property type="entry name" value="nitrilase"/>
    <property type="match status" value="1"/>
</dbReference>
<dbReference type="Pfam" id="PF00795">
    <property type="entry name" value="CN_hydrolase"/>
    <property type="match status" value="1"/>
</dbReference>
<feature type="region of interest" description="Disordered" evidence="2">
    <location>
        <begin position="242"/>
        <end position="264"/>
    </location>
</feature>
<proteinExistence type="inferred from homology"/>
<dbReference type="SUPFAM" id="SSF56317">
    <property type="entry name" value="Carbon-nitrogen hydrolase"/>
    <property type="match status" value="1"/>
</dbReference>
<reference evidence="4 5" key="1">
    <citation type="submission" date="2021-01" db="EMBL/GenBank/DDBJ databases">
        <title>Whole genome shotgun sequence of Asanoa iriomotensis NBRC 100142.</title>
        <authorList>
            <person name="Komaki H."/>
            <person name="Tamura T."/>
        </authorList>
    </citation>
    <scope>NUCLEOTIDE SEQUENCE [LARGE SCALE GENOMIC DNA]</scope>
    <source>
        <strain evidence="4 5">NBRC 100142</strain>
    </source>
</reference>